<dbReference type="PANTHER" id="PTHR15263:SF1">
    <property type="entry name" value="NF-KAPPA-B INHIBITOR-LIKE PROTEIN 1"/>
    <property type="match status" value="1"/>
</dbReference>
<dbReference type="PANTHER" id="PTHR15263">
    <property type="entry name" value="I-KAPPA-B-LIKE PROTEIN IKBL"/>
    <property type="match status" value="1"/>
</dbReference>
<evidence type="ECO:0000256" key="2">
    <source>
        <dbReference type="ARBA" id="ARBA00022553"/>
    </source>
</evidence>
<evidence type="ECO:0000313" key="7">
    <source>
        <dbReference type="EMBL" id="KJX96421.1"/>
    </source>
</evidence>
<feature type="region of interest" description="Disordered" evidence="6">
    <location>
        <begin position="187"/>
        <end position="236"/>
    </location>
</feature>
<evidence type="ECO:0000256" key="5">
    <source>
        <dbReference type="ARBA" id="ARBA00023242"/>
    </source>
</evidence>
<gene>
    <name evidence="7" type="ORF">TI39_contig628g00002</name>
</gene>
<dbReference type="EMBL" id="LAFY01000620">
    <property type="protein sequence ID" value="KJX96421.1"/>
    <property type="molecule type" value="Genomic_DNA"/>
</dbReference>
<keyword evidence="5" id="KW-0539">Nucleus</keyword>
<comment type="caution">
    <text evidence="7">The sequence shown here is derived from an EMBL/GenBank/DDBJ whole genome shotgun (WGS) entry which is preliminary data.</text>
</comment>
<dbReference type="GO" id="GO:0043124">
    <property type="term" value="P:negative regulation of canonical NF-kappaB signal transduction"/>
    <property type="evidence" value="ECO:0007669"/>
    <property type="project" value="InterPro"/>
</dbReference>
<proteinExistence type="predicted"/>
<keyword evidence="8" id="KW-1185">Reference proteome</keyword>
<organism evidence="7 8">
    <name type="scientific">Zymoseptoria brevis</name>
    <dbReference type="NCBI Taxonomy" id="1047168"/>
    <lineage>
        <taxon>Eukaryota</taxon>
        <taxon>Fungi</taxon>
        <taxon>Dikarya</taxon>
        <taxon>Ascomycota</taxon>
        <taxon>Pezizomycotina</taxon>
        <taxon>Dothideomycetes</taxon>
        <taxon>Dothideomycetidae</taxon>
        <taxon>Mycosphaerellales</taxon>
        <taxon>Mycosphaerellaceae</taxon>
        <taxon>Zymoseptoria</taxon>
    </lineage>
</organism>
<evidence type="ECO:0000256" key="3">
    <source>
        <dbReference type="ARBA" id="ARBA00022737"/>
    </source>
</evidence>
<dbReference type="GO" id="GO:0005634">
    <property type="term" value="C:nucleus"/>
    <property type="evidence" value="ECO:0007669"/>
    <property type="project" value="UniProtKB-SubCell"/>
</dbReference>
<protein>
    <submittedName>
        <fullName evidence="7">Uncharacterized protein</fullName>
    </submittedName>
</protein>
<dbReference type="Proteomes" id="UP000033647">
    <property type="component" value="Unassembled WGS sequence"/>
</dbReference>
<accession>A0A0F4GG85</accession>
<evidence type="ECO:0000256" key="1">
    <source>
        <dbReference type="ARBA" id="ARBA00004123"/>
    </source>
</evidence>
<evidence type="ECO:0000313" key="8">
    <source>
        <dbReference type="Proteomes" id="UP000033647"/>
    </source>
</evidence>
<keyword evidence="2" id="KW-0597">Phosphoprotein</keyword>
<feature type="compositionally biased region" description="Basic and acidic residues" evidence="6">
    <location>
        <begin position="295"/>
        <end position="320"/>
    </location>
</feature>
<feature type="compositionally biased region" description="Basic and acidic residues" evidence="6">
    <location>
        <begin position="335"/>
        <end position="377"/>
    </location>
</feature>
<dbReference type="STRING" id="1047168.A0A0F4GG85"/>
<comment type="subcellular location">
    <subcellularLocation>
        <location evidence="1">Nucleus</location>
    </subcellularLocation>
</comment>
<dbReference type="AlphaFoldDB" id="A0A0F4GG85"/>
<reference evidence="7 8" key="1">
    <citation type="submission" date="2015-03" db="EMBL/GenBank/DDBJ databases">
        <title>RNA-seq based gene annotation and comparative genomics of four Zymoseptoria species reveal species-specific pathogenicity related genes and transposable element activity.</title>
        <authorList>
            <person name="Grandaubert J."/>
            <person name="Bhattacharyya A."/>
            <person name="Stukenbrock E.H."/>
        </authorList>
    </citation>
    <scope>NUCLEOTIDE SEQUENCE [LARGE SCALE GENOMIC DNA]</scope>
    <source>
        <strain evidence="7 8">Zb18110</strain>
    </source>
</reference>
<keyword evidence="4" id="KW-0040">ANK repeat</keyword>
<dbReference type="InterPro" id="IPR038753">
    <property type="entry name" value="NFKBIL1"/>
</dbReference>
<dbReference type="OrthoDB" id="8062037at2759"/>
<evidence type="ECO:0000256" key="6">
    <source>
        <dbReference type="SAM" id="MobiDB-lite"/>
    </source>
</evidence>
<keyword evidence="3" id="KW-0677">Repeat</keyword>
<name>A0A0F4GG85_9PEZI</name>
<feature type="region of interest" description="Disordered" evidence="6">
    <location>
        <begin position="295"/>
        <end position="386"/>
    </location>
</feature>
<evidence type="ECO:0000256" key="4">
    <source>
        <dbReference type="ARBA" id="ARBA00023043"/>
    </source>
</evidence>
<sequence>MSWNGEIVLGIINPATDTFTCVGYAPSKNRRCQNAIAVANRHEVQKRIRALPQHFGNSIGLRHELSVIASKALCKHDHQGQTDDIAEQWSDVIARTLQGKVGGLNDVRVQGEKTVFVHQAGKTIATSKNWNIPLVTKSEPCERTWTTNKSQRSVKQGNGETVVNTQFKREQEVAQKARREARYQAFKRAGENRREQEEAQKARNDARHQALHRAEEDTREQEEAQKARMEARHKAFKRAEEKYEAFKQAEEAAARRPGEVRKRADDAHRRLFEVRKRADDANRRVDEVRRRLDEVHRRAEQEDTEKRDEVSRRAAQETHRKAQKAKCEAQGGNRGKAERHGGEPREAGQQKEKRREAEQQEEPRELEEAADTDRTPTEPEGEPICNDAWAVSWTRYERAWSKLSRVNNTSLDEFMRDSIPWPVRGGTLKEVTEADVEEFFYHAPQNITDWSGSFLQMLRLQLKRWHPDRVARALPLAQRSDEIVAKTYLVVGFIEDMVKDEEEWMRARASPEGEVPT</sequence>